<keyword evidence="3" id="KW-1185">Reference proteome</keyword>
<feature type="transmembrane region" description="Helical" evidence="1">
    <location>
        <begin position="7"/>
        <end position="25"/>
    </location>
</feature>
<keyword evidence="1" id="KW-0472">Membrane</keyword>
<protein>
    <recommendedName>
        <fullName evidence="4">MotA/TolQ/ExbB proton channel domain-containing protein</fullName>
    </recommendedName>
</protein>
<dbReference type="AlphaFoldDB" id="A0A4Y4AYT9"/>
<evidence type="ECO:0000256" key="1">
    <source>
        <dbReference type="SAM" id="Phobius"/>
    </source>
</evidence>
<organism evidence="2 3">
    <name type="scientific">Flavobacterium flevense</name>
    <dbReference type="NCBI Taxonomy" id="983"/>
    <lineage>
        <taxon>Bacteria</taxon>
        <taxon>Pseudomonadati</taxon>
        <taxon>Bacteroidota</taxon>
        <taxon>Flavobacteriia</taxon>
        <taxon>Flavobacteriales</taxon>
        <taxon>Flavobacteriaceae</taxon>
        <taxon>Flavobacterium</taxon>
    </lineage>
</organism>
<proteinExistence type="predicted"/>
<name>A0A4Y4AYT9_9FLAO</name>
<feature type="transmembrane region" description="Helical" evidence="1">
    <location>
        <begin position="45"/>
        <end position="67"/>
    </location>
</feature>
<dbReference type="STRING" id="983.SAMN05443543_101623"/>
<keyword evidence="1" id="KW-0812">Transmembrane</keyword>
<evidence type="ECO:0008006" key="4">
    <source>
        <dbReference type="Google" id="ProtNLM"/>
    </source>
</evidence>
<dbReference type="EMBL" id="BJNP01000011">
    <property type="protein sequence ID" value="GEC71754.1"/>
    <property type="molecule type" value="Genomic_DNA"/>
</dbReference>
<dbReference type="Proteomes" id="UP000316775">
    <property type="component" value="Unassembled WGS sequence"/>
</dbReference>
<keyword evidence="1" id="KW-1133">Transmembrane helix</keyword>
<gene>
    <name evidence="2" type="ORF">FFL01_12930</name>
</gene>
<comment type="caution">
    <text evidence="2">The sequence shown here is derived from an EMBL/GenBank/DDBJ whole genome shotgun (WGS) entry which is preliminary data.</text>
</comment>
<evidence type="ECO:0000313" key="2">
    <source>
        <dbReference type="EMBL" id="GEC71754.1"/>
    </source>
</evidence>
<evidence type="ECO:0000313" key="3">
    <source>
        <dbReference type="Proteomes" id="UP000316775"/>
    </source>
</evidence>
<reference evidence="2 3" key="1">
    <citation type="submission" date="2019-06" db="EMBL/GenBank/DDBJ databases">
        <title>Whole genome shotgun sequence of Flavobacterium flevense NBRC 14960.</title>
        <authorList>
            <person name="Hosoyama A."/>
            <person name="Uohara A."/>
            <person name="Ohji S."/>
            <person name="Ichikawa N."/>
        </authorList>
    </citation>
    <scope>NUCLEOTIDE SEQUENCE [LARGE SCALE GENOMIC DNA]</scope>
    <source>
        <strain evidence="2 3">NBRC 14960</strain>
    </source>
</reference>
<sequence length="97" mass="10805">MIIIIQIVMTIFTTIPYLFGMANMFTEFSPQSGPTNPEKLSALPMLMTVVMVISLVANYILSNLIIVNQGLIYYSQKETEENSSVNHTIDLIGTDSE</sequence>
<accession>A0A4Y4AYT9</accession>